<dbReference type="SUPFAM" id="SSF51294">
    <property type="entry name" value="Hedgehog/intein (Hint) domain"/>
    <property type="match status" value="1"/>
</dbReference>
<dbReference type="GO" id="GO:0016539">
    <property type="term" value="P:intein-mediated protein splicing"/>
    <property type="evidence" value="ECO:0007669"/>
    <property type="project" value="InterPro"/>
</dbReference>
<feature type="chain" id="PRO_5017233620" evidence="1">
    <location>
        <begin position="25"/>
        <end position="372"/>
    </location>
</feature>
<evidence type="ECO:0000313" key="4">
    <source>
        <dbReference type="Proteomes" id="UP000268094"/>
    </source>
</evidence>
<dbReference type="PROSITE" id="PS50817">
    <property type="entry name" value="INTEIN_N_TER"/>
    <property type="match status" value="1"/>
</dbReference>
<feature type="domain" description="Hint" evidence="2">
    <location>
        <begin position="199"/>
        <end position="303"/>
    </location>
</feature>
<sequence length="372" mass="40931">MTSPFSRPLATLAALSLFPLAAQAEPLQEWRCSTDSLTPAQANIRIERARKCGLLRNVLNPDAWFLSSRAFDASFQFAKDYKEVNTAVNPLGDKSFSGSSFQWNVNFYHAWGTFDATPLYTVAQETTGATANYFKWSHTATRPRPLYPTFENTAAVGTGTQLFPHPTNPDDCRLYTNPTGTGAPVANSSSFFVVAYCESSCFTPDQSVLFSGGEKNILDAMKQGREDIITLGPDSTLDGLQLQQGKVYSYTSETRDSEHVIFHVRTASGGELKVTNEHPVVTREGRMVQAQTLKVGDELLRQDGTPDAIVSVERGTHAGKVYNLKPEARDQVSNILVAQGFLVGSARFQNDDVEYMNRIILFHAIPAEALPD</sequence>
<accession>A0A3A8IEL3</accession>
<dbReference type="Gene3D" id="2.170.16.10">
    <property type="entry name" value="Hedgehog/Intein (Hint) domain"/>
    <property type="match status" value="1"/>
</dbReference>
<dbReference type="Proteomes" id="UP000268094">
    <property type="component" value="Unassembled WGS sequence"/>
</dbReference>
<evidence type="ECO:0000256" key="1">
    <source>
        <dbReference type="SAM" id="SignalP"/>
    </source>
</evidence>
<keyword evidence="1" id="KW-0732">Signal</keyword>
<reference evidence="4" key="1">
    <citation type="submission" date="2018-09" db="EMBL/GenBank/DDBJ databases">
        <authorList>
            <person name="Livingstone P.G."/>
            <person name="Whitworth D.E."/>
        </authorList>
    </citation>
    <scope>NUCLEOTIDE SEQUENCE [LARGE SCALE GENOMIC DNA]</scope>
    <source>
        <strain evidence="4">CA054A</strain>
    </source>
</reference>
<dbReference type="RefSeq" id="WP_120543466.1">
    <property type="nucleotide sequence ID" value="NZ_RAVZ01000216.1"/>
</dbReference>
<organism evidence="3 4">
    <name type="scientific">Corallococcus terminator</name>
    <dbReference type="NCBI Taxonomy" id="2316733"/>
    <lineage>
        <taxon>Bacteria</taxon>
        <taxon>Pseudomonadati</taxon>
        <taxon>Myxococcota</taxon>
        <taxon>Myxococcia</taxon>
        <taxon>Myxococcales</taxon>
        <taxon>Cystobacterineae</taxon>
        <taxon>Myxococcaceae</taxon>
        <taxon>Corallococcus</taxon>
    </lineage>
</organism>
<proteinExistence type="predicted"/>
<dbReference type="NCBIfam" id="TIGR01445">
    <property type="entry name" value="intein_Nterm"/>
    <property type="match status" value="1"/>
</dbReference>
<evidence type="ECO:0000313" key="3">
    <source>
        <dbReference type="EMBL" id="RKG81046.1"/>
    </source>
</evidence>
<dbReference type="InterPro" id="IPR003587">
    <property type="entry name" value="Hint_dom_N"/>
</dbReference>
<dbReference type="InterPro" id="IPR036844">
    <property type="entry name" value="Hint_dom_sf"/>
</dbReference>
<dbReference type="CDD" id="cd00081">
    <property type="entry name" value="Hint"/>
    <property type="match status" value="1"/>
</dbReference>
<dbReference type="EMBL" id="RAVZ01000216">
    <property type="protein sequence ID" value="RKG81046.1"/>
    <property type="molecule type" value="Genomic_DNA"/>
</dbReference>
<keyword evidence="4" id="KW-1185">Reference proteome</keyword>
<feature type="signal peptide" evidence="1">
    <location>
        <begin position="1"/>
        <end position="24"/>
    </location>
</feature>
<dbReference type="SMART" id="SM00306">
    <property type="entry name" value="HintN"/>
    <property type="match status" value="1"/>
</dbReference>
<name>A0A3A8IEL3_9BACT</name>
<dbReference type="OrthoDB" id="5379915at2"/>
<protein>
    <submittedName>
        <fullName evidence="3">Cell surface protein</fullName>
    </submittedName>
</protein>
<dbReference type="InterPro" id="IPR006141">
    <property type="entry name" value="Intein_N"/>
</dbReference>
<gene>
    <name evidence="3" type="ORF">D7V88_26790</name>
</gene>
<evidence type="ECO:0000259" key="2">
    <source>
        <dbReference type="SMART" id="SM00306"/>
    </source>
</evidence>
<dbReference type="AlphaFoldDB" id="A0A3A8IEL3"/>
<comment type="caution">
    <text evidence="3">The sequence shown here is derived from an EMBL/GenBank/DDBJ whole genome shotgun (WGS) entry which is preliminary data.</text>
</comment>